<evidence type="ECO:0000313" key="5">
    <source>
        <dbReference type="Proteomes" id="UP000499080"/>
    </source>
</evidence>
<accession>A0A4Y2WHG8</accession>
<dbReference type="Proteomes" id="UP000499080">
    <property type="component" value="Unassembled WGS sequence"/>
</dbReference>
<dbReference type="AlphaFoldDB" id="A0A4Y2WHG8"/>
<dbReference type="EMBL" id="BGPR01060551">
    <property type="protein sequence ID" value="GBO36398.1"/>
    <property type="molecule type" value="Genomic_DNA"/>
</dbReference>
<evidence type="ECO:0000313" key="1">
    <source>
        <dbReference type="EMBL" id="GBO36398.1"/>
    </source>
</evidence>
<organism evidence="3 5">
    <name type="scientific">Araneus ventricosus</name>
    <name type="common">Orbweaver spider</name>
    <name type="synonym">Epeira ventricosa</name>
    <dbReference type="NCBI Taxonomy" id="182803"/>
    <lineage>
        <taxon>Eukaryota</taxon>
        <taxon>Metazoa</taxon>
        <taxon>Ecdysozoa</taxon>
        <taxon>Arthropoda</taxon>
        <taxon>Chelicerata</taxon>
        <taxon>Arachnida</taxon>
        <taxon>Araneae</taxon>
        <taxon>Araneomorphae</taxon>
        <taxon>Entelegynae</taxon>
        <taxon>Araneoidea</taxon>
        <taxon>Araneidae</taxon>
        <taxon>Araneus</taxon>
    </lineage>
</organism>
<gene>
    <name evidence="3" type="ORF">AVEN_101718_1</name>
    <name evidence="1" type="ORF">AVEN_167576_1</name>
    <name evidence="2" type="ORF">AVEN_172003_1</name>
    <name evidence="4" type="ORF">AVEN_84683_1</name>
</gene>
<protein>
    <submittedName>
        <fullName evidence="3">Uncharacterized protein</fullName>
    </submittedName>
</protein>
<dbReference type="EMBL" id="BGPR01060552">
    <property type="protein sequence ID" value="GBO36399.1"/>
    <property type="molecule type" value="Genomic_DNA"/>
</dbReference>
<dbReference type="EMBL" id="BGPR01060559">
    <property type="protein sequence ID" value="GBO36402.1"/>
    <property type="molecule type" value="Genomic_DNA"/>
</dbReference>
<comment type="caution">
    <text evidence="3">The sequence shown here is derived from an EMBL/GenBank/DDBJ whole genome shotgun (WGS) entry which is preliminary data.</text>
</comment>
<proteinExistence type="predicted"/>
<evidence type="ECO:0000313" key="2">
    <source>
        <dbReference type="EMBL" id="GBO36399.1"/>
    </source>
</evidence>
<sequence length="110" mass="12149">MGFSNLVLIIAGAFPRRALQPRNAKKLLNFEAFLIRNLHWGWKVCRGILSPRITNDKCSSSNGFRPQSQGTVPPFAWLLTQSGTFVYTYGTTCGDMGIKSLDVASNLAIK</sequence>
<dbReference type="EMBL" id="BGPR01060556">
    <property type="protein sequence ID" value="GBO36401.1"/>
    <property type="molecule type" value="Genomic_DNA"/>
</dbReference>
<reference evidence="3 5" key="1">
    <citation type="journal article" date="2019" name="Sci. Rep.">
        <title>Orb-weaving spider Araneus ventricosus genome elucidates the spidroin gene catalogue.</title>
        <authorList>
            <person name="Kono N."/>
            <person name="Nakamura H."/>
            <person name="Ohtoshi R."/>
            <person name="Moran D.A.P."/>
            <person name="Shinohara A."/>
            <person name="Yoshida Y."/>
            <person name="Fujiwara M."/>
            <person name="Mori M."/>
            <person name="Tomita M."/>
            <person name="Arakawa K."/>
        </authorList>
    </citation>
    <scope>NUCLEOTIDE SEQUENCE [LARGE SCALE GENOMIC DNA]</scope>
</reference>
<keyword evidence="5" id="KW-1185">Reference proteome</keyword>
<evidence type="ECO:0000313" key="3">
    <source>
        <dbReference type="EMBL" id="GBO36401.1"/>
    </source>
</evidence>
<name>A0A4Y2WHG8_ARAVE</name>
<evidence type="ECO:0000313" key="4">
    <source>
        <dbReference type="EMBL" id="GBO36402.1"/>
    </source>
</evidence>